<dbReference type="Proteomes" id="UP000003560">
    <property type="component" value="Unassembled WGS sequence"/>
</dbReference>
<dbReference type="eggNOG" id="COG1595">
    <property type="taxonomic scope" value="Bacteria"/>
</dbReference>
<dbReference type="AlphaFoldDB" id="B6GAI5"/>
<dbReference type="GeneID" id="98001958"/>
<evidence type="ECO:0000313" key="2">
    <source>
        <dbReference type="Proteomes" id="UP000003560"/>
    </source>
</evidence>
<name>B6GAI5_9ACTN</name>
<organism evidence="1 2">
    <name type="scientific">Collinsella stercoris DSM 13279</name>
    <dbReference type="NCBI Taxonomy" id="445975"/>
    <lineage>
        <taxon>Bacteria</taxon>
        <taxon>Bacillati</taxon>
        <taxon>Actinomycetota</taxon>
        <taxon>Coriobacteriia</taxon>
        <taxon>Coriobacteriales</taxon>
        <taxon>Coriobacteriaceae</taxon>
        <taxon>Collinsella</taxon>
    </lineage>
</organism>
<dbReference type="PROSITE" id="PS51257">
    <property type="entry name" value="PROKAR_LIPOPROTEIN"/>
    <property type="match status" value="1"/>
</dbReference>
<dbReference type="STRING" id="445975.COLSTE_01084"/>
<protein>
    <submittedName>
        <fullName evidence="1">Uncharacterized protein</fullName>
    </submittedName>
</protein>
<dbReference type="HOGENOM" id="CLU_738963_0_0_11"/>
<proteinExistence type="predicted"/>
<accession>B6GAI5</accession>
<evidence type="ECO:0000313" key="1">
    <source>
        <dbReference type="EMBL" id="EEA90697.1"/>
    </source>
</evidence>
<reference evidence="1 2" key="1">
    <citation type="submission" date="2008-10" db="EMBL/GenBank/DDBJ databases">
        <title>Draft genome sequence of Collinsella stercoris (DSM 13279).</title>
        <authorList>
            <person name="Sudarsanam P."/>
            <person name="Ley R."/>
            <person name="Guruge J."/>
            <person name="Turnbaugh P.J."/>
            <person name="Mahowald M."/>
            <person name="Liep D."/>
            <person name="Gordon J."/>
        </authorList>
    </citation>
    <scope>NUCLEOTIDE SEQUENCE [LARGE SCALE GENOMIC DNA]</scope>
    <source>
        <strain evidence="1 2">DSM 13279</strain>
    </source>
</reference>
<dbReference type="RefSeq" id="WP_006720738.1">
    <property type="nucleotide sequence ID" value="NZ_CP085935.1"/>
</dbReference>
<dbReference type="OrthoDB" id="3252967at2"/>
<keyword evidence="2" id="KW-1185">Reference proteome</keyword>
<gene>
    <name evidence="1" type="ORF">COLSTE_01084</name>
</gene>
<sequence length="370" mass="38511">MEVKRAVHVAVVVGMAAVLGLAGCTGAPAPDQGSQAGPAQSEPAKKTVEQKAAELYRGVLADPMAYFGHLEEQGLAEGVSFEYALVEATGDDVPELLVRASGTSDLWNGIMEIMPFAVSDDGSELVVPSVWLNEGVAGAGGFRGSVSASAYGDGLLVSETSSGSGEGTVWRYTWDDAARPQRIVCDTQIGSDSMAARLVENELVTIDWVSYAPGKTDLDELEDVAALEAGEWKPTEDLLEKDPADAARELGLIVLTGSVHQLDNQGIADLQGVENPNPGSTGLGMSAVLQLDGPTTVTAMSGDGMGSREGEAKLVMLDREASELDWGGYQGQHMTVAIDPTLLRWPSDTSLPLGEPSVARGGVAVLAVGE</sequence>
<dbReference type="EMBL" id="ABXJ01000061">
    <property type="protein sequence ID" value="EEA90697.1"/>
    <property type="molecule type" value="Genomic_DNA"/>
</dbReference>
<comment type="caution">
    <text evidence="1">The sequence shown here is derived from an EMBL/GenBank/DDBJ whole genome shotgun (WGS) entry which is preliminary data.</text>
</comment>
<reference evidence="1 2" key="2">
    <citation type="submission" date="2008-10" db="EMBL/GenBank/DDBJ databases">
        <authorList>
            <person name="Fulton L."/>
            <person name="Clifton S."/>
            <person name="Fulton B."/>
            <person name="Xu J."/>
            <person name="Minx P."/>
            <person name="Pepin K.H."/>
            <person name="Johnson M."/>
            <person name="Thiruvilangam P."/>
            <person name="Bhonagiri V."/>
            <person name="Nash W.E."/>
            <person name="Mardis E.R."/>
            <person name="Wilson R.K."/>
        </authorList>
    </citation>
    <scope>NUCLEOTIDE SEQUENCE [LARGE SCALE GENOMIC DNA]</scope>
    <source>
        <strain evidence="1 2">DSM 13279</strain>
    </source>
</reference>